<dbReference type="STRING" id="1520.LF65_02128"/>
<dbReference type="EMBL" id="CP010086">
    <property type="protein sequence ID" value="AJG98716.1"/>
    <property type="molecule type" value="Genomic_DNA"/>
</dbReference>
<dbReference type="AlphaFoldDB" id="A0A0B5QKG0"/>
<organism evidence="2 3">
    <name type="scientific">Clostridium beijerinckii</name>
    <name type="common">Clostridium MP</name>
    <dbReference type="NCBI Taxonomy" id="1520"/>
    <lineage>
        <taxon>Bacteria</taxon>
        <taxon>Bacillati</taxon>
        <taxon>Bacillota</taxon>
        <taxon>Clostridia</taxon>
        <taxon>Eubacteriales</taxon>
        <taxon>Clostridiaceae</taxon>
        <taxon>Clostridium</taxon>
    </lineage>
</organism>
<protein>
    <submittedName>
        <fullName evidence="2">Stage II sporulation protein M</fullName>
    </submittedName>
</protein>
<evidence type="ECO:0000256" key="1">
    <source>
        <dbReference type="SAM" id="Phobius"/>
    </source>
</evidence>
<dbReference type="KEGG" id="cbei:LF65_02128"/>
<dbReference type="NCBIfam" id="TIGR02831">
    <property type="entry name" value="spo_II_M"/>
    <property type="match status" value="1"/>
</dbReference>
<feature type="transmembrane region" description="Helical" evidence="1">
    <location>
        <begin position="78"/>
        <end position="100"/>
    </location>
</feature>
<dbReference type="Proteomes" id="UP000031866">
    <property type="component" value="Chromosome"/>
</dbReference>
<sequence>MNFLLTKLNDTFRDKKAYFFIVLIMFCLGISFGLYTVKYMGESDKTDLTNYFFSFTNSMGSHPINYGNLLFEVIKKNILIIIPIFILGLTFFGAPVILILDLLKGFTLGYTFSFMITTFQGKGIGLALVSIVPQNLIYIPCFIALSVISLSMSAERFKGRFFKHGKIKDPFLDGVLNKLIVILILFVIGILVETYISPSLIRFVANKFYL</sequence>
<dbReference type="OrthoDB" id="1707382at2"/>
<feature type="transmembrane region" description="Helical" evidence="1">
    <location>
        <begin position="137"/>
        <end position="154"/>
    </location>
</feature>
<keyword evidence="1" id="KW-1133">Transmembrane helix</keyword>
<keyword evidence="1" id="KW-0812">Transmembrane</keyword>
<dbReference type="InterPro" id="IPR002798">
    <property type="entry name" value="SpoIIM-like"/>
</dbReference>
<gene>
    <name evidence="2" type="ORF">LF65_02128</name>
</gene>
<evidence type="ECO:0000313" key="2">
    <source>
        <dbReference type="EMBL" id="AJG98716.1"/>
    </source>
</evidence>
<dbReference type="InterPro" id="IPR014196">
    <property type="entry name" value="SpoIIM"/>
</dbReference>
<name>A0A0B5QKG0_CLOBE</name>
<keyword evidence="1" id="KW-0472">Membrane</keyword>
<dbReference type="PIRSF" id="PIRSF038973">
    <property type="entry name" value="SpoIIM"/>
    <property type="match status" value="1"/>
</dbReference>
<dbReference type="Pfam" id="PF01944">
    <property type="entry name" value="SpoIIM"/>
    <property type="match status" value="1"/>
</dbReference>
<evidence type="ECO:0000313" key="3">
    <source>
        <dbReference type="Proteomes" id="UP000031866"/>
    </source>
</evidence>
<accession>A0A0B5QKG0</accession>
<feature type="transmembrane region" description="Helical" evidence="1">
    <location>
        <begin position="17"/>
        <end position="37"/>
    </location>
</feature>
<dbReference type="RefSeq" id="WP_017212909.1">
    <property type="nucleotide sequence ID" value="NZ_CP010086.2"/>
</dbReference>
<feature type="transmembrane region" description="Helical" evidence="1">
    <location>
        <begin position="175"/>
        <end position="196"/>
    </location>
</feature>
<reference evidence="3" key="1">
    <citation type="submission" date="2014-12" db="EMBL/GenBank/DDBJ databases">
        <title>Genome sequence of Clostridium beijerinckii strain 59B.</title>
        <authorList>
            <person name="Little G.T."/>
            <person name="Minton N.P."/>
        </authorList>
    </citation>
    <scope>NUCLEOTIDE SEQUENCE [LARGE SCALE GENOMIC DNA]</scope>
    <source>
        <strain evidence="3">59B</strain>
    </source>
</reference>
<proteinExistence type="predicted"/>